<sequence length="108" mass="11662">MYKWMKTEKGMEQTYRYREFDIVVSALHATDTCSHVGGVTARRAYVANVTLKTRLIGGEWSTAFRVGPLPGRSATDLREVLAAGFAAATPVVDAVVNVMGDGVARKAA</sequence>
<dbReference type="EMBL" id="CP002014">
    <property type="protein sequence ID" value="ADG18281.1"/>
    <property type="molecule type" value="Genomic_DNA"/>
</dbReference>
<dbReference type="KEGG" id="bge:BC1002_4296"/>
<evidence type="ECO:0000313" key="2">
    <source>
        <dbReference type="Proteomes" id="UP000002190"/>
    </source>
</evidence>
<dbReference type="Proteomes" id="UP000002190">
    <property type="component" value="Chromosome 2"/>
</dbReference>
<protein>
    <submittedName>
        <fullName evidence="1">Uncharacterized protein</fullName>
    </submittedName>
</protein>
<evidence type="ECO:0000313" key="1">
    <source>
        <dbReference type="EMBL" id="ADG18281.1"/>
    </source>
</evidence>
<organism evidence="1 2">
    <name type="scientific">Paraburkholderia atlantica</name>
    <dbReference type="NCBI Taxonomy" id="2654982"/>
    <lineage>
        <taxon>Bacteria</taxon>
        <taxon>Pseudomonadati</taxon>
        <taxon>Pseudomonadota</taxon>
        <taxon>Betaproteobacteria</taxon>
        <taxon>Burkholderiales</taxon>
        <taxon>Burkholderiaceae</taxon>
        <taxon>Paraburkholderia</taxon>
    </lineage>
</organism>
<dbReference type="HOGENOM" id="CLU_2192109_0_0_4"/>
<proteinExistence type="predicted"/>
<reference evidence="2" key="1">
    <citation type="submission" date="2010-04" db="EMBL/GenBank/DDBJ databases">
        <title>Complete sequence of chromosome 2 of Burkholderia sp. CCGE1002.</title>
        <authorList>
            <consortium name="US DOE Joint Genome Institute"/>
            <person name="Lucas S."/>
            <person name="Copeland A."/>
            <person name="Lapidus A."/>
            <person name="Cheng J.-F."/>
            <person name="Bruce D."/>
            <person name="Goodwin L."/>
            <person name="Pitluck S."/>
            <person name="Chertkov O."/>
            <person name="Detter J.C."/>
            <person name="Han C."/>
            <person name="Tapia R."/>
            <person name="Land M."/>
            <person name="Hauser L."/>
            <person name="Kyrpides N."/>
            <person name="Ovchinnikova G."/>
            <person name="Martinez-Romero E."/>
            <person name="Hernandez M.A.R."/>
            <person name="Tiedje J.M."/>
            <person name="Woyke T."/>
        </authorList>
    </citation>
    <scope>NUCLEOTIDE SEQUENCE [LARGE SCALE GENOMIC DNA]</scope>
    <source>
        <strain evidence="2">CCGE1002</strain>
    </source>
</reference>
<gene>
    <name evidence="1" type="ordered locus">BC1002_4296</name>
</gene>
<accession>D5WII6</accession>
<reference evidence="1 2" key="2">
    <citation type="journal article" date="2012" name="J. Bacteriol.">
        <title>Genome Sequences of Burkholderia sp. Strains CCGE1002 and H160, Isolated from Legume Nodules in Mexico and Brazil.</title>
        <authorList>
            <person name="Ormeno-Orrillo E."/>
            <person name="Rogel M.A."/>
            <person name="Chueire L.M."/>
            <person name="Tiedje J.M."/>
            <person name="Martinez-Romero E."/>
            <person name="Hungria M."/>
        </authorList>
    </citation>
    <scope>NUCLEOTIDE SEQUENCE [LARGE SCALE GENOMIC DNA]</scope>
    <source>
        <strain evidence="1 2">CCGE1002</strain>
    </source>
</reference>
<name>D5WII6_PARAM</name>
<dbReference type="AlphaFoldDB" id="D5WII6"/>